<evidence type="ECO:0000256" key="4">
    <source>
        <dbReference type="ARBA" id="ARBA00022691"/>
    </source>
</evidence>
<dbReference type="OMA" id="CIHVDYT"/>
<evidence type="ECO:0000256" key="3">
    <source>
        <dbReference type="ARBA" id="ARBA00022679"/>
    </source>
</evidence>
<dbReference type="EC" id="2.1.1.319" evidence="1"/>
<keyword evidence="4 6" id="KW-0949">S-adenosyl-L-methionine</keyword>
<evidence type="ECO:0000256" key="6">
    <source>
        <dbReference type="PROSITE-ProRule" id="PRU01015"/>
    </source>
</evidence>
<dbReference type="EMBL" id="JH992966">
    <property type="protein sequence ID" value="EKX55077.1"/>
    <property type="molecule type" value="Genomic_DNA"/>
</dbReference>
<feature type="region of interest" description="Disordered" evidence="7">
    <location>
        <begin position="1"/>
        <end position="25"/>
    </location>
</feature>
<dbReference type="SUPFAM" id="SSF53335">
    <property type="entry name" value="S-adenosyl-L-methionine-dependent methyltransferases"/>
    <property type="match status" value="1"/>
</dbReference>
<dbReference type="RefSeq" id="XP_005842057.1">
    <property type="nucleotide sequence ID" value="XM_005842000.1"/>
</dbReference>
<dbReference type="STRING" id="905079.L1K3A8"/>
<reference evidence="11" key="3">
    <citation type="submission" date="2016-03" db="UniProtKB">
        <authorList>
            <consortium name="EnsemblProtists"/>
        </authorList>
    </citation>
    <scope>IDENTIFICATION</scope>
</reference>
<evidence type="ECO:0000256" key="5">
    <source>
        <dbReference type="ARBA" id="ARBA00049303"/>
    </source>
</evidence>
<dbReference type="OrthoDB" id="7848332at2759"/>
<dbReference type="Gene3D" id="3.40.50.150">
    <property type="entry name" value="Vaccinia Virus protein VP39"/>
    <property type="match status" value="1"/>
</dbReference>
<dbReference type="GO" id="GO:0035242">
    <property type="term" value="F:protein-arginine omega-N asymmetric methyltransferase activity"/>
    <property type="evidence" value="ECO:0007669"/>
    <property type="project" value="UniProtKB-EC"/>
</dbReference>
<reference evidence="12" key="2">
    <citation type="submission" date="2012-11" db="EMBL/GenBank/DDBJ databases">
        <authorList>
            <person name="Kuo A."/>
            <person name="Curtis B.A."/>
            <person name="Tanifuji G."/>
            <person name="Burki F."/>
            <person name="Gruber A."/>
            <person name="Irimia M."/>
            <person name="Maruyama S."/>
            <person name="Arias M.C."/>
            <person name="Ball S.G."/>
            <person name="Gile G.H."/>
            <person name="Hirakawa Y."/>
            <person name="Hopkins J.F."/>
            <person name="Rensing S.A."/>
            <person name="Schmutz J."/>
            <person name="Symeonidi A."/>
            <person name="Elias M."/>
            <person name="Eveleigh R.J."/>
            <person name="Herman E.K."/>
            <person name="Klute M.J."/>
            <person name="Nakayama T."/>
            <person name="Obornik M."/>
            <person name="Reyes-Prieto A."/>
            <person name="Armbrust E.V."/>
            <person name="Aves S.J."/>
            <person name="Beiko R.G."/>
            <person name="Coutinho P."/>
            <person name="Dacks J.B."/>
            <person name="Durnford D.G."/>
            <person name="Fast N.M."/>
            <person name="Green B.R."/>
            <person name="Grisdale C."/>
            <person name="Hempe F."/>
            <person name="Henrissat B."/>
            <person name="Hoppner M.P."/>
            <person name="Ishida K.-I."/>
            <person name="Kim E."/>
            <person name="Koreny L."/>
            <person name="Kroth P.G."/>
            <person name="Liu Y."/>
            <person name="Malik S.-B."/>
            <person name="Maier U.G."/>
            <person name="McRose D."/>
            <person name="Mock T."/>
            <person name="Neilson J.A."/>
            <person name="Onodera N.T."/>
            <person name="Poole A.M."/>
            <person name="Pritham E.J."/>
            <person name="Richards T.A."/>
            <person name="Rocap G."/>
            <person name="Roy S.W."/>
            <person name="Sarai C."/>
            <person name="Schaack S."/>
            <person name="Shirato S."/>
            <person name="Slamovits C.H."/>
            <person name="Spencer D.F."/>
            <person name="Suzuki S."/>
            <person name="Worden A.Z."/>
            <person name="Zauner S."/>
            <person name="Barry K."/>
            <person name="Bell C."/>
            <person name="Bharti A.K."/>
            <person name="Crow J.A."/>
            <person name="Grimwood J."/>
            <person name="Kramer R."/>
            <person name="Lindquist E."/>
            <person name="Lucas S."/>
            <person name="Salamov A."/>
            <person name="McFadden G.I."/>
            <person name="Lane C.E."/>
            <person name="Keeling P.J."/>
            <person name="Gray M.W."/>
            <person name="Grigoriev I.V."/>
            <person name="Archibald J.M."/>
        </authorList>
    </citation>
    <scope>NUCLEOTIDE SEQUENCE</scope>
    <source>
        <strain evidence="12">CCMP2712</strain>
    </source>
</reference>
<dbReference type="InterPro" id="IPR029063">
    <property type="entry name" value="SAM-dependent_MTases_sf"/>
</dbReference>
<evidence type="ECO:0000313" key="11">
    <source>
        <dbReference type="EnsemblProtists" id="EKX55077"/>
    </source>
</evidence>
<feature type="domain" description="Methyltransferase" evidence="8">
    <location>
        <begin position="67"/>
        <end position="163"/>
    </location>
</feature>
<keyword evidence="12" id="KW-1185">Reference proteome</keyword>
<dbReference type="GO" id="GO:0032259">
    <property type="term" value="P:methylation"/>
    <property type="evidence" value="ECO:0007669"/>
    <property type="project" value="UniProtKB-KW"/>
</dbReference>
<dbReference type="PANTHER" id="PTHR11006:SF102">
    <property type="entry name" value="PROTEIN ARGININE N-METHYLTRANSFERASE 1"/>
    <property type="match status" value="1"/>
</dbReference>
<sequence length="333" mass="37875">MSEEEDPGEIQVEIQDGQREETQGEDDYFRSYSDVSVHELMLRDHPRLIAYRDGIEKNAQLFQGKIVLDVGCGTGIMSMFAARAGARKVYAVEASNIYEKAEALVRENGFSDKIQVIHDVIENVELSEKVDIIISEWMGFYLLHESMLGSVIDARERFLKEDGKMVPSSGKIYICPVAMEQFRKQNVDFWQSYYGLNFSSIGEEIMTARMATPFVEQISSSELLSKPQEFANIDFNRIERSQLVSLTGEFSFGIERDSELAGFAFWFDCDFTLDSPSPIILDTAPSSEPTHWKQTTVFLGVFAQVQKGEQVDVKATMLQDEMNPRHYKISIQT</sequence>
<dbReference type="Proteomes" id="UP000011087">
    <property type="component" value="Unassembled WGS sequence"/>
</dbReference>
<evidence type="ECO:0000259" key="9">
    <source>
        <dbReference type="Pfam" id="PF22528"/>
    </source>
</evidence>
<evidence type="ECO:0000313" key="12">
    <source>
        <dbReference type="Proteomes" id="UP000011087"/>
    </source>
</evidence>
<dbReference type="InterPro" id="IPR055135">
    <property type="entry name" value="PRMT_dom"/>
</dbReference>
<dbReference type="HOGENOM" id="CLU_017375_1_2_1"/>
<dbReference type="InterPro" id="IPR025799">
    <property type="entry name" value="Arg_MeTrfase"/>
</dbReference>
<feature type="domain" description="Protein arginine N-methyltransferase" evidence="9">
    <location>
        <begin position="170"/>
        <end position="332"/>
    </location>
</feature>
<dbReference type="CDD" id="cd02440">
    <property type="entry name" value="AdoMet_MTases"/>
    <property type="match status" value="1"/>
</dbReference>
<protein>
    <recommendedName>
        <fullName evidence="1">type I protein arginine methyltransferase</fullName>
        <ecNumber evidence="1">2.1.1.319</ecNumber>
    </recommendedName>
</protein>
<proteinExistence type="predicted"/>
<dbReference type="FunFam" id="3.40.50.150:FF:000003">
    <property type="entry name" value="Blast:Protein arginine N-methyltransferase 1"/>
    <property type="match status" value="1"/>
</dbReference>
<evidence type="ECO:0000256" key="1">
    <source>
        <dbReference type="ARBA" id="ARBA00011925"/>
    </source>
</evidence>
<dbReference type="PANTHER" id="PTHR11006">
    <property type="entry name" value="PROTEIN ARGININE N-METHYLTRANSFERASE"/>
    <property type="match status" value="1"/>
</dbReference>
<evidence type="ECO:0000256" key="2">
    <source>
        <dbReference type="ARBA" id="ARBA00022603"/>
    </source>
</evidence>
<dbReference type="EnsemblProtists" id="EKX55077">
    <property type="protein sequence ID" value="EKX55077"/>
    <property type="gene ID" value="GUITHDRAFT_63070"/>
</dbReference>
<reference evidence="10 12" key="1">
    <citation type="journal article" date="2012" name="Nature">
        <title>Algal genomes reveal evolutionary mosaicism and the fate of nucleomorphs.</title>
        <authorList>
            <consortium name="DOE Joint Genome Institute"/>
            <person name="Curtis B.A."/>
            <person name="Tanifuji G."/>
            <person name="Burki F."/>
            <person name="Gruber A."/>
            <person name="Irimia M."/>
            <person name="Maruyama S."/>
            <person name="Arias M.C."/>
            <person name="Ball S.G."/>
            <person name="Gile G.H."/>
            <person name="Hirakawa Y."/>
            <person name="Hopkins J.F."/>
            <person name="Kuo A."/>
            <person name="Rensing S.A."/>
            <person name="Schmutz J."/>
            <person name="Symeonidi A."/>
            <person name="Elias M."/>
            <person name="Eveleigh R.J."/>
            <person name="Herman E.K."/>
            <person name="Klute M.J."/>
            <person name="Nakayama T."/>
            <person name="Obornik M."/>
            <person name="Reyes-Prieto A."/>
            <person name="Armbrust E.V."/>
            <person name="Aves S.J."/>
            <person name="Beiko R.G."/>
            <person name="Coutinho P."/>
            <person name="Dacks J.B."/>
            <person name="Durnford D.G."/>
            <person name="Fast N.M."/>
            <person name="Green B.R."/>
            <person name="Grisdale C.J."/>
            <person name="Hempel F."/>
            <person name="Henrissat B."/>
            <person name="Hoppner M.P."/>
            <person name="Ishida K."/>
            <person name="Kim E."/>
            <person name="Koreny L."/>
            <person name="Kroth P.G."/>
            <person name="Liu Y."/>
            <person name="Malik S.B."/>
            <person name="Maier U.G."/>
            <person name="McRose D."/>
            <person name="Mock T."/>
            <person name="Neilson J.A."/>
            <person name="Onodera N.T."/>
            <person name="Poole A.M."/>
            <person name="Pritham E.J."/>
            <person name="Richards T.A."/>
            <person name="Rocap G."/>
            <person name="Roy S.W."/>
            <person name="Sarai C."/>
            <person name="Schaack S."/>
            <person name="Shirato S."/>
            <person name="Slamovits C.H."/>
            <person name="Spencer D.F."/>
            <person name="Suzuki S."/>
            <person name="Worden A.Z."/>
            <person name="Zauner S."/>
            <person name="Barry K."/>
            <person name="Bell C."/>
            <person name="Bharti A.K."/>
            <person name="Crow J.A."/>
            <person name="Grimwood J."/>
            <person name="Kramer R."/>
            <person name="Lindquist E."/>
            <person name="Lucas S."/>
            <person name="Salamov A."/>
            <person name="McFadden G.I."/>
            <person name="Lane C.E."/>
            <person name="Keeling P.J."/>
            <person name="Gray M.W."/>
            <person name="Grigoriev I.V."/>
            <person name="Archibald J.M."/>
        </authorList>
    </citation>
    <scope>NUCLEOTIDE SEQUENCE</scope>
    <source>
        <strain evidence="10 12">CCMP2712</strain>
    </source>
</reference>
<dbReference type="InterPro" id="IPR041698">
    <property type="entry name" value="Methyltransf_25"/>
</dbReference>
<dbReference type="Pfam" id="PF22528">
    <property type="entry name" value="PRMT_C"/>
    <property type="match status" value="1"/>
</dbReference>
<name>L1K3A8_GUITC</name>
<dbReference type="KEGG" id="gtt:GUITHDRAFT_63070"/>
<evidence type="ECO:0000313" key="10">
    <source>
        <dbReference type="EMBL" id="EKX55077.1"/>
    </source>
</evidence>
<dbReference type="GO" id="GO:0042054">
    <property type="term" value="F:histone methyltransferase activity"/>
    <property type="evidence" value="ECO:0007669"/>
    <property type="project" value="TreeGrafter"/>
</dbReference>
<gene>
    <name evidence="10" type="ORF">GUITHDRAFT_63070</name>
</gene>
<dbReference type="PaxDb" id="55529-EKX55077"/>
<dbReference type="GeneID" id="17311575"/>
<keyword evidence="3 6" id="KW-0808">Transferase</keyword>
<dbReference type="Gene3D" id="2.70.160.11">
    <property type="entry name" value="Hnrnp arginine n-methyltransferase1"/>
    <property type="match status" value="1"/>
</dbReference>
<keyword evidence="2 6" id="KW-0489">Methyltransferase</keyword>
<comment type="catalytic activity">
    <reaction evidence="5">
        <text>L-arginyl-[protein] + S-adenosyl-L-methionine = N(omega)-methyl-L-arginyl-[protein] + S-adenosyl-L-homocysteine + H(+)</text>
        <dbReference type="Rhea" id="RHEA:48100"/>
        <dbReference type="Rhea" id="RHEA-COMP:10532"/>
        <dbReference type="Rhea" id="RHEA-COMP:11990"/>
        <dbReference type="ChEBI" id="CHEBI:15378"/>
        <dbReference type="ChEBI" id="CHEBI:29965"/>
        <dbReference type="ChEBI" id="CHEBI:57856"/>
        <dbReference type="ChEBI" id="CHEBI:59789"/>
        <dbReference type="ChEBI" id="CHEBI:65280"/>
    </reaction>
    <physiologicalReaction direction="left-to-right" evidence="5">
        <dbReference type="Rhea" id="RHEA:48101"/>
    </physiologicalReaction>
</comment>
<dbReference type="PROSITE" id="PS51678">
    <property type="entry name" value="SAM_MT_PRMT"/>
    <property type="match status" value="1"/>
</dbReference>
<dbReference type="eggNOG" id="KOG1499">
    <property type="taxonomic scope" value="Eukaryota"/>
</dbReference>
<dbReference type="AlphaFoldDB" id="L1K3A8"/>
<organism evidence="10">
    <name type="scientific">Guillardia theta (strain CCMP2712)</name>
    <name type="common">Cryptophyte</name>
    <dbReference type="NCBI Taxonomy" id="905079"/>
    <lineage>
        <taxon>Eukaryota</taxon>
        <taxon>Cryptophyceae</taxon>
        <taxon>Pyrenomonadales</taxon>
        <taxon>Geminigeraceae</taxon>
        <taxon>Guillardia</taxon>
    </lineage>
</organism>
<accession>L1K3A8</accession>
<evidence type="ECO:0000256" key="7">
    <source>
        <dbReference type="SAM" id="MobiDB-lite"/>
    </source>
</evidence>
<evidence type="ECO:0000259" key="8">
    <source>
        <dbReference type="Pfam" id="PF13649"/>
    </source>
</evidence>
<dbReference type="Pfam" id="PF13649">
    <property type="entry name" value="Methyltransf_25"/>
    <property type="match status" value="1"/>
</dbReference>